<feature type="compositionally biased region" description="Low complexity" evidence="11">
    <location>
        <begin position="775"/>
        <end position="787"/>
    </location>
</feature>
<dbReference type="InterPro" id="IPR006963">
    <property type="entry name" value="Mopterin_OxRdtase_4Fe-4S_dom"/>
</dbReference>
<evidence type="ECO:0000256" key="9">
    <source>
        <dbReference type="ARBA" id="ARBA00023014"/>
    </source>
</evidence>
<evidence type="ECO:0000256" key="7">
    <source>
        <dbReference type="ARBA" id="ARBA00023002"/>
    </source>
</evidence>
<keyword evidence="4" id="KW-0004">4Fe-4S</keyword>
<sequence>MTDRISDIWGDRTPYAQGGEWPDRVDIHLLDGVRPDEVRWVQSACVLCSNGCGMDTGVRDGKIVGVRGRAVDRVNHGRLGPKGLFGWQANAAADRLTTPQIRRDGRLVDASWDEAMTLVADRSRQILAESGPLAMGFYTSGQLFLEDYYALAVLARGGIGTPHLDGNTRLCTATAGAALKESFGCDGDPGSLTDIDACDTLFAVGHNLAETQTVLWMRLLDRLHGPDRPKLVVVDPRRTKVAELADVHLAIRSGTNVALLNAIQHELIEHDWIDHEFVDSHTVEVDRLSKMVAAYPPEQAAQICGVDAADIRRAAEVIGSAERLVSTCLQGVYQSHQATAAACQVNNITLLRGMIGKPGCTVFQMNGQPTAENTRETGANGDLTAMRNWQNPAHIAELARLWGVPEQQIPSWGPPTHVMQILRYAEQGSLRFLWVTGTNPMVSLPDLARIGDILRRPELFLVVTDAFPTETTELADVVLPAALWGEKTGTFTNYDRTVHLSEQAVEPPGQARSDLAIFLDYAERLGLNRTDGSPLLPWRTPQEVFDAFAEATRGRLCDYTGLSYDKLRGGSGVQWPCDADHPDGTERLYTDHTFWSGVDVCEDYGHDLLTGATQERKDYAALHTEGRAIFKAADYVEPAEPVNDDYPLLFTTGRTAYHFHTRTKTARAPELQHAAPEAWVEISPADAAQLGVAEGDLVAVESRRGRMQARARVSGVREGVVFAPFHYGSRAGVGHAANAVTQPTWDPVSKQPLFKTAAVRLEKLADSGGVPAPAPLTTASAPVEVTA</sequence>
<gene>
    <name evidence="13" type="ORF">ACFOZ4_16355</name>
</gene>
<name>A0ABV8LN36_9ACTN</name>
<keyword evidence="10" id="KW-0534">Nitrate assimilation</keyword>
<dbReference type="CDD" id="cd02754">
    <property type="entry name" value="MopB_Nitrate-R-NapA-like"/>
    <property type="match status" value="1"/>
</dbReference>
<protein>
    <submittedName>
        <fullName evidence="13">Molybdopterin oxidoreductase family protein</fullName>
    </submittedName>
</protein>
<comment type="similarity">
    <text evidence="3">Belongs to the prokaryotic molybdopterin-containing oxidoreductase family. NasA/NapA/NarB subfamily.</text>
</comment>
<keyword evidence="14" id="KW-1185">Reference proteome</keyword>
<dbReference type="InterPro" id="IPR006657">
    <property type="entry name" value="MoPterin_dinucl-bd_dom"/>
</dbReference>
<evidence type="ECO:0000256" key="4">
    <source>
        <dbReference type="ARBA" id="ARBA00022485"/>
    </source>
</evidence>
<evidence type="ECO:0000256" key="10">
    <source>
        <dbReference type="ARBA" id="ARBA00023063"/>
    </source>
</evidence>
<evidence type="ECO:0000313" key="14">
    <source>
        <dbReference type="Proteomes" id="UP001595816"/>
    </source>
</evidence>
<proteinExistence type="inferred from homology"/>
<comment type="cofactor">
    <cofactor evidence="1">
        <name>Mo-bis(molybdopterin guanine dinucleotide)</name>
        <dbReference type="ChEBI" id="CHEBI:60539"/>
    </cofactor>
</comment>
<dbReference type="Pfam" id="PF00384">
    <property type="entry name" value="Molybdopterin"/>
    <property type="match status" value="1"/>
</dbReference>
<dbReference type="Gene3D" id="2.20.25.90">
    <property type="entry name" value="ADC-like domains"/>
    <property type="match status" value="1"/>
</dbReference>
<evidence type="ECO:0000256" key="2">
    <source>
        <dbReference type="ARBA" id="ARBA00001966"/>
    </source>
</evidence>
<comment type="caution">
    <text evidence="13">The sequence shown here is derived from an EMBL/GenBank/DDBJ whole genome shotgun (WGS) entry which is preliminary data.</text>
</comment>
<dbReference type="Pfam" id="PF01568">
    <property type="entry name" value="Molydop_binding"/>
    <property type="match status" value="1"/>
</dbReference>
<dbReference type="Proteomes" id="UP001595816">
    <property type="component" value="Unassembled WGS sequence"/>
</dbReference>
<dbReference type="PROSITE" id="PS51669">
    <property type="entry name" value="4FE4S_MOW_BIS_MGD"/>
    <property type="match status" value="1"/>
</dbReference>
<feature type="region of interest" description="Disordered" evidence="11">
    <location>
        <begin position="767"/>
        <end position="787"/>
    </location>
</feature>
<keyword evidence="7" id="KW-0560">Oxidoreductase</keyword>
<evidence type="ECO:0000256" key="3">
    <source>
        <dbReference type="ARBA" id="ARBA00008747"/>
    </source>
</evidence>
<keyword evidence="8" id="KW-0408">Iron</keyword>
<evidence type="ECO:0000259" key="12">
    <source>
        <dbReference type="PROSITE" id="PS51669"/>
    </source>
</evidence>
<dbReference type="SMART" id="SM00926">
    <property type="entry name" value="Molybdop_Fe4S4"/>
    <property type="match status" value="1"/>
</dbReference>
<accession>A0ABV8LN36</accession>
<dbReference type="Gene3D" id="2.40.40.20">
    <property type="match status" value="1"/>
</dbReference>
<dbReference type="EMBL" id="JBHSAY010000009">
    <property type="protein sequence ID" value="MFC4132184.1"/>
    <property type="molecule type" value="Genomic_DNA"/>
</dbReference>
<comment type="cofactor">
    <cofactor evidence="2">
        <name>[4Fe-4S] cluster</name>
        <dbReference type="ChEBI" id="CHEBI:49883"/>
    </cofactor>
</comment>
<dbReference type="SUPFAM" id="SSF50692">
    <property type="entry name" value="ADC-like"/>
    <property type="match status" value="1"/>
</dbReference>
<evidence type="ECO:0000256" key="11">
    <source>
        <dbReference type="SAM" id="MobiDB-lite"/>
    </source>
</evidence>
<evidence type="ECO:0000256" key="8">
    <source>
        <dbReference type="ARBA" id="ARBA00023004"/>
    </source>
</evidence>
<dbReference type="PANTHER" id="PTHR43105:SF10">
    <property type="entry name" value="NADH-QUINONE OXIDOREDUCTASE SUBUNIT G"/>
    <property type="match status" value="1"/>
</dbReference>
<dbReference type="Gene3D" id="3.40.228.10">
    <property type="entry name" value="Dimethylsulfoxide Reductase, domain 2"/>
    <property type="match status" value="1"/>
</dbReference>
<dbReference type="RefSeq" id="WP_253753723.1">
    <property type="nucleotide sequence ID" value="NZ_JAMZDZ010000001.1"/>
</dbReference>
<keyword evidence="9" id="KW-0411">Iron-sulfur</keyword>
<evidence type="ECO:0000256" key="5">
    <source>
        <dbReference type="ARBA" id="ARBA00022505"/>
    </source>
</evidence>
<feature type="domain" description="4Fe-4S Mo/W bis-MGD-type" evidence="12">
    <location>
        <begin position="38"/>
        <end position="94"/>
    </location>
</feature>
<dbReference type="InterPro" id="IPR009010">
    <property type="entry name" value="Asp_de-COase-like_dom_sf"/>
</dbReference>
<dbReference type="Pfam" id="PF04879">
    <property type="entry name" value="Molybdop_Fe4S4"/>
    <property type="match status" value="1"/>
</dbReference>
<dbReference type="CDD" id="cd02791">
    <property type="entry name" value="MopB_CT_Nitrate-R-NapA-like"/>
    <property type="match status" value="1"/>
</dbReference>
<organism evidence="13 14">
    <name type="scientific">Hamadaea flava</name>
    <dbReference type="NCBI Taxonomy" id="1742688"/>
    <lineage>
        <taxon>Bacteria</taxon>
        <taxon>Bacillati</taxon>
        <taxon>Actinomycetota</taxon>
        <taxon>Actinomycetes</taxon>
        <taxon>Micromonosporales</taxon>
        <taxon>Micromonosporaceae</taxon>
        <taxon>Hamadaea</taxon>
    </lineage>
</organism>
<dbReference type="InterPro" id="IPR041957">
    <property type="entry name" value="CT_Nitrate-R-NapA-like"/>
</dbReference>
<dbReference type="InterPro" id="IPR050123">
    <property type="entry name" value="Prok_molybdopt-oxidoreductase"/>
</dbReference>
<evidence type="ECO:0000313" key="13">
    <source>
        <dbReference type="EMBL" id="MFC4132184.1"/>
    </source>
</evidence>
<dbReference type="PANTHER" id="PTHR43105">
    <property type="entry name" value="RESPIRATORY NITRATE REDUCTASE"/>
    <property type="match status" value="1"/>
</dbReference>
<evidence type="ECO:0000256" key="6">
    <source>
        <dbReference type="ARBA" id="ARBA00022723"/>
    </source>
</evidence>
<dbReference type="Gene3D" id="3.40.50.740">
    <property type="match status" value="1"/>
</dbReference>
<keyword evidence="6" id="KW-0479">Metal-binding</keyword>
<keyword evidence="5" id="KW-0500">Molybdenum</keyword>
<evidence type="ECO:0000256" key="1">
    <source>
        <dbReference type="ARBA" id="ARBA00001942"/>
    </source>
</evidence>
<dbReference type="InterPro" id="IPR006656">
    <property type="entry name" value="Mopterin_OxRdtase"/>
</dbReference>
<dbReference type="PIRSF" id="PIRSF000144">
    <property type="entry name" value="CbbBc"/>
    <property type="match status" value="1"/>
</dbReference>
<reference evidence="14" key="1">
    <citation type="journal article" date="2019" name="Int. J. Syst. Evol. Microbiol.">
        <title>The Global Catalogue of Microorganisms (GCM) 10K type strain sequencing project: providing services to taxonomists for standard genome sequencing and annotation.</title>
        <authorList>
            <consortium name="The Broad Institute Genomics Platform"/>
            <consortium name="The Broad Institute Genome Sequencing Center for Infectious Disease"/>
            <person name="Wu L."/>
            <person name="Ma J."/>
        </authorList>
    </citation>
    <scope>NUCLEOTIDE SEQUENCE [LARGE SCALE GENOMIC DNA]</scope>
    <source>
        <strain evidence="14">CGMCC 4.7289</strain>
    </source>
</reference>
<dbReference type="SUPFAM" id="SSF53706">
    <property type="entry name" value="Formate dehydrogenase/DMSO reductase, domains 1-3"/>
    <property type="match status" value="1"/>
</dbReference>